<feature type="compositionally biased region" description="Basic residues" evidence="1">
    <location>
        <begin position="146"/>
        <end position="156"/>
    </location>
</feature>
<evidence type="ECO:0000256" key="1">
    <source>
        <dbReference type="SAM" id="MobiDB-lite"/>
    </source>
</evidence>
<evidence type="ECO:0000313" key="2">
    <source>
        <dbReference type="EMBL" id="CAA9474104.1"/>
    </source>
</evidence>
<sequence length="220" mass="24169">AGRGAIDEVVSDRSRTAGDRHRRRRLHRRAGGHLRLVRRQRPRRGQRHGRHRARAGGGGRGDRGVARGRRGTGERRPAGRRRARRRAARHGGGHRRRGGGARAVGASRDRARRQRDRLGAVPDPRPPAADRLSAQPLVPGGAAHRGASRPRRRPRGRLPSPADRHARRLRPAVRHARALHGRSVRRPGGRPVSRPRGGGARGGRPALGSRLRRSPAGDFL</sequence>
<gene>
    <name evidence="2" type="ORF">AVDCRST_MAG65-984</name>
</gene>
<feature type="region of interest" description="Disordered" evidence="1">
    <location>
        <begin position="1"/>
        <end position="220"/>
    </location>
</feature>
<protein>
    <submittedName>
        <fullName evidence="2">Uncharacterized protein</fullName>
    </submittedName>
</protein>
<feature type="compositionally biased region" description="Basic residues" evidence="1">
    <location>
        <begin position="20"/>
        <end position="54"/>
    </location>
</feature>
<feature type="compositionally biased region" description="Basic residues" evidence="1">
    <location>
        <begin position="78"/>
        <end position="99"/>
    </location>
</feature>
<accession>A0A6J4RI44</accession>
<feature type="compositionally biased region" description="Basic and acidic residues" evidence="1">
    <location>
        <begin position="10"/>
        <end position="19"/>
    </location>
</feature>
<dbReference type="EMBL" id="CADCVL010000163">
    <property type="protein sequence ID" value="CAA9474104.1"/>
    <property type="molecule type" value="Genomic_DNA"/>
</dbReference>
<name>A0A6J4RI44_9ACTN</name>
<feature type="compositionally biased region" description="Basic and acidic residues" evidence="1">
    <location>
        <begin position="60"/>
        <end position="77"/>
    </location>
</feature>
<feature type="non-terminal residue" evidence="2">
    <location>
        <position position="1"/>
    </location>
</feature>
<organism evidence="2">
    <name type="scientific">uncultured Solirubrobacteraceae bacterium</name>
    <dbReference type="NCBI Taxonomy" id="1162706"/>
    <lineage>
        <taxon>Bacteria</taxon>
        <taxon>Bacillati</taxon>
        <taxon>Actinomycetota</taxon>
        <taxon>Thermoleophilia</taxon>
        <taxon>Solirubrobacterales</taxon>
        <taxon>Solirubrobacteraceae</taxon>
        <taxon>environmental samples</taxon>
    </lineage>
</organism>
<proteinExistence type="predicted"/>
<reference evidence="2" key="1">
    <citation type="submission" date="2020-02" db="EMBL/GenBank/DDBJ databases">
        <authorList>
            <person name="Meier V. D."/>
        </authorList>
    </citation>
    <scope>NUCLEOTIDE SEQUENCE</scope>
    <source>
        <strain evidence="2">AVDCRST_MAG65</strain>
    </source>
</reference>
<dbReference type="AlphaFoldDB" id="A0A6J4RI44"/>
<feature type="non-terminal residue" evidence="2">
    <location>
        <position position="220"/>
    </location>
</feature>
<feature type="compositionally biased region" description="Basic residues" evidence="1">
    <location>
        <begin position="165"/>
        <end position="188"/>
    </location>
</feature>